<evidence type="ECO:0000256" key="2">
    <source>
        <dbReference type="ARBA" id="ARBA00012918"/>
    </source>
</evidence>
<evidence type="ECO:0000256" key="7">
    <source>
        <dbReference type="ARBA" id="ARBA00049534"/>
    </source>
</evidence>
<comment type="similarity">
    <text evidence="1">Belongs to the glutaminase PdxT/SNO family.</text>
</comment>
<dbReference type="PANTHER" id="PTHR31559:SF0">
    <property type="entry name" value="PYRIDOXAL 5'-PHOSPHATE SYNTHASE SUBUNIT SNO1-RELATED"/>
    <property type="match status" value="1"/>
</dbReference>
<comment type="catalytic activity">
    <reaction evidence="7">
        <text>L-glutamine + H2O = L-glutamate + NH4(+)</text>
        <dbReference type="Rhea" id="RHEA:15889"/>
        <dbReference type="ChEBI" id="CHEBI:15377"/>
        <dbReference type="ChEBI" id="CHEBI:28938"/>
        <dbReference type="ChEBI" id="CHEBI:29985"/>
        <dbReference type="ChEBI" id="CHEBI:58359"/>
        <dbReference type="EC" id="3.5.1.2"/>
    </reaction>
</comment>
<dbReference type="PANTHER" id="PTHR31559">
    <property type="entry name" value="PYRIDOXAL 5'-PHOSPHATE SYNTHASE SUBUNIT SNO"/>
    <property type="match status" value="1"/>
</dbReference>
<dbReference type="GO" id="GO:1903600">
    <property type="term" value="C:glutaminase complex"/>
    <property type="evidence" value="ECO:0007669"/>
    <property type="project" value="TreeGrafter"/>
</dbReference>
<dbReference type="NCBIfam" id="TIGR03800">
    <property type="entry name" value="PLP_synth_Pdx2"/>
    <property type="match status" value="1"/>
</dbReference>
<dbReference type="PROSITE" id="PS01236">
    <property type="entry name" value="PDXT_SNO_1"/>
    <property type="match status" value="1"/>
</dbReference>
<dbReference type="InterPro" id="IPR002161">
    <property type="entry name" value="PdxT/SNO"/>
</dbReference>
<keyword evidence="6" id="KW-0456">Lyase</keyword>
<dbReference type="GO" id="GO:0008614">
    <property type="term" value="P:pyridoxine metabolic process"/>
    <property type="evidence" value="ECO:0007669"/>
    <property type="project" value="TreeGrafter"/>
</dbReference>
<keyword evidence="5" id="KW-0315">Glutamine amidotransferase</keyword>
<dbReference type="PROSITE" id="PS51273">
    <property type="entry name" value="GATASE_TYPE_1"/>
    <property type="match status" value="1"/>
</dbReference>
<dbReference type="GO" id="GO:0016829">
    <property type="term" value="F:lyase activity"/>
    <property type="evidence" value="ECO:0007669"/>
    <property type="project" value="UniProtKB-KW"/>
</dbReference>
<dbReference type="GO" id="GO:0042823">
    <property type="term" value="P:pyridoxal phosphate biosynthetic process"/>
    <property type="evidence" value="ECO:0007669"/>
    <property type="project" value="InterPro"/>
</dbReference>
<protein>
    <recommendedName>
        <fullName evidence="2">glutaminase</fullName>
        <ecNumber evidence="2">3.5.1.2</ecNumber>
    </recommendedName>
</protein>
<keyword evidence="3" id="KW-0378">Hydrolase</keyword>
<sequence>MGQTVGVLALQGAFAAHQLAFESLGQKTLQVRNEEDLASVDALVFPGGESTAMSHLLRTSEMFEPINSRLSEGMPAFGTCAGMIMLSTSVIDGRQDQRSFGVIDIDVRRNAYGRQVDSFEMDIDVDGLQSPFHASFIRAPQVVRCGSGVSVLANLAESPILVKQDSVMVAAFHPELGVDNRIHAMFLEML</sequence>
<dbReference type="Pfam" id="PF01174">
    <property type="entry name" value="SNO"/>
    <property type="match status" value="1"/>
</dbReference>
<dbReference type="EC" id="3.5.1.2" evidence="2"/>
<dbReference type="SUPFAM" id="SSF52317">
    <property type="entry name" value="Class I glutamine amidotransferase-like"/>
    <property type="match status" value="1"/>
</dbReference>
<reference evidence="8" key="1">
    <citation type="submission" date="2020-05" db="EMBL/GenBank/DDBJ databases">
        <authorList>
            <person name="Chiriac C."/>
            <person name="Salcher M."/>
            <person name="Ghai R."/>
            <person name="Kavagutti S V."/>
        </authorList>
    </citation>
    <scope>NUCLEOTIDE SEQUENCE</scope>
</reference>
<dbReference type="CDD" id="cd01749">
    <property type="entry name" value="GATase1_PB"/>
    <property type="match status" value="1"/>
</dbReference>
<evidence type="ECO:0000256" key="5">
    <source>
        <dbReference type="ARBA" id="ARBA00022962"/>
    </source>
</evidence>
<dbReference type="FunFam" id="3.40.50.880:FF:000010">
    <property type="entry name" value="uncharacterized protein LOC100176842 isoform X2"/>
    <property type="match status" value="1"/>
</dbReference>
<dbReference type="HAMAP" id="MF_01615">
    <property type="entry name" value="PdxT"/>
    <property type="match status" value="1"/>
</dbReference>
<accession>A0A6J6UIJ6</accession>
<organism evidence="8">
    <name type="scientific">freshwater metagenome</name>
    <dbReference type="NCBI Taxonomy" id="449393"/>
    <lineage>
        <taxon>unclassified sequences</taxon>
        <taxon>metagenomes</taxon>
        <taxon>ecological metagenomes</taxon>
    </lineage>
</organism>
<evidence type="ECO:0000256" key="1">
    <source>
        <dbReference type="ARBA" id="ARBA00008345"/>
    </source>
</evidence>
<dbReference type="AlphaFoldDB" id="A0A6J6UIJ6"/>
<name>A0A6J6UIJ6_9ZZZZ</name>
<gene>
    <name evidence="8" type="ORF">UFOPK2872_00385</name>
</gene>
<evidence type="ECO:0000256" key="3">
    <source>
        <dbReference type="ARBA" id="ARBA00022801"/>
    </source>
</evidence>
<dbReference type="InterPro" id="IPR029062">
    <property type="entry name" value="Class_I_gatase-like"/>
</dbReference>
<dbReference type="PROSITE" id="PS51130">
    <property type="entry name" value="PDXT_SNO_2"/>
    <property type="match status" value="1"/>
</dbReference>
<dbReference type="PIRSF" id="PIRSF005639">
    <property type="entry name" value="Glut_amidoT_SNO"/>
    <property type="match status" value="1"/>
</dbReference>
<dbReference type="GO" id="GO:0004359">
    <property type="term" value="F:glutaminase activity"/>
    <property type="evidence" value="ECO:0007669"/>
    <property type="project" value="UniProtKB-EC"/>
</dbReference>
<dbReference type="Gene3D" id="3.40.50.880">
    <property type="match status" value="1"/>
</dbReference>
<evidence type="ECO:0000313" key="8">
    <source>
        <dbReference type="EMBL" id="CAB4758908.1"/>
    </source>
</evidence>
<keyword evidence="4" id="KW-0663">Pyridoxal phosphate</keyword>
<evidence type="ECO:0000256" key="4">
    <source>
        <dbReference type="ARBA" id="ARBA00022898"/>
    </source>
</evidence>
<dbReference type="EMBL" id="CAEZZM010000028">
    <property type="protein sequence ID" value="CAB4758908.1"/>
    <property type="molecule type" value="Genomic_DNA"/>
</dbReference>
<evidence type="ECO:0000256" key="6">
    <source>
        <dbReference type="ARBA" id="ARBA00023239"/>
    </source>
</evidence>
<dbReference type="GO" id="GO:0005829">
    <property type="term" value="C:cytosol"/>
    <property type="evidence" value="ECO:0007669"/>
    <property type="project" value="TreeGrafter"/>
</dbReference>
<dbReference type="InterPro" id="IPR021196">
    <property type="entry name" value="PdxT/SNO_CS"/>
</dbReference>
<proteinExistence type="inferred from homology"/>